<dbReference type="Gene3D" id="3.40.30.10">
    <property type="entry name" value="Glutaredoxin"/>
    <property type="match status" value="1"/>
</dbReference>
<dbReference type="EC" id="1.11.1.24" evidence="8"/>
<dbReference type="HAMAP" id="MF_00401">
    <property type="entry name" value="Peroxiredoxin"/>
    <property type="match status" value="1"/>
</dbReference>
<dbReference type="InterPro" id="IPR000866">
    <property type="entry name" value="AhpC/TSA"/>
</dbReference>
<keyword evidence="5 8" id="KW-0560">Oxidoreductase</keyword>
<dbReference type="CDD" id="cd03016">
    <property type="entry name" value="PRX_1cys"/>
    <property type="match status" value="1"/>
</dbReference>
<dbReference type="Pfam" id="PF10417">
    <property type="entry name" value="1-cysPrx_C"/>
    <property type="match status" value="1"/>
</dbReference>
<dbReference type="GO" id="GO:0005829">
    <property type="term" value="C:cytosol"/>
    <property type="evidence" value="ECO:0007669"/>
    <property type="project" value="TreeGrafter"/>
</dbReference>
<comment type="caution">
    <text evidence="8">Lacks conserved residue(s) required for the propagation of feature annotation.</text>
</comment>
<comment type="subcellular location">
    <subcellularLocation>
        <location evidence="8">Cytoplasm</location>
    </subcellularLocation>
</comment>
<feature type="binding site" evidence="8">
    <location>
        <position position="124"/>
    </location>
    <ligand>
        <name>substrate</name>
    </ligand>
</feature>
<dbReference type="AlphaFoldDB" id="A0A2K1PEH7"/>
<dbReference type="Pfam" id="PF00578">
    <property type="entry name" value="AhpC-TSA"/>
    <property type="match status" value="1"/>
</dbReference>
<evidence type="ECO:0000259" key="10">
    <source>
        <dbReference type="PROSITE" id="PS51352"/>
    </source>
</evidence>
<protein>
    <recommendedName>
        <fullName evidence="8">Peroxiredoxin</fullName>
        <ecNumber evidence="8">1.11.1.24</ecNumber>
    </recommendedName>
    <alternativeName>
        <fullName evidence="8">Thioredoxin-dependent peroxiredoxin</fullName>
    </alternativeName>
</protein>
<evidence type="ECO:0000256" key="6">
    <source>
        <dbReference type="ARBA" id="ARBA00023284"/>
    </source>
</evidence>
<dbReference type="NCBIfam" id="NF009668">
    <property type="entry name" value="PRK13189.1"/>
    <property type="match status" value="1"/>
</dbReference>
<comment type="similarity">
    <text evidence="1">Belongs to the peroxiredoxin family. AhpC/Prx1 subfamily.</text>
</comment>
<keyword evidence="4 8" id="KW-0049">Antioxidant</keyword>
<dbReference type="InterPro" id="IPR045020">
    <property type="entry name" value="PRX_1cys"/>
</dbReference>
<feature type="active site" description="Cysteine sulfenic acid (-SOH) intermediate; for peroxidase activity" evidence="9">
    <location>
        <position position="48"/>
    </location>
</feature>
<gene>
    <name evidence="11" type="ORF">X927_01375</name>
</gene>
<evidence type="ECO:0000256" key="8">
    <source>
        <dbReference type="HAMAP-Rule" id="MF_00401"/>
    </source>
</evidence>
<comment type="function">
    <text evidence="8">Thiol-specific peroxidase that catalyzes the reduction of hydrogen peroxide and organic hydroperoxides to water and alcohols, respectively. Plays a role in cell protection against oxidative stress by detoxifying peroxides.</text>
</comment>
<keyword evidence="12" id="KW-1185">Reference proteome</keyword>
<keyword evidence="3 8" id="KW-0575">Peroxidase</keyword>
<evidence type="ECO:0000256" key="9">
    <source>
        <dbReference type="PIRSR" id="PIRSR000239-1"/>
    </source>
</evidence>
<feature type="domain" description="Thioredoxin" evidence="10">
    <location>
        <begin position="6"/>
        <end position="161"/>
    </location>
</feature>
<evidence type="ECO:0000256" key="3">
    <source>
        <dbReference type="ARBA" id="ARBA00022559"/>
    </source>
</evidence>
<evidence type="ECO:0000256" key="2">
    <source>
        <dbReference type="ARBA" id="ARBA00022490"/>
    </source>
</evidence>
<evidence type="ECO:0000256" key="7">
    <source>
        <dbReference type="ARBA" id="ARBA00025719"/>
    </source>
</evidence>
<dbReference type="PANTHER" id="PTHR10681">
    <property type="entry name" value="THIOREDOXIN PEROXIDASE"/>
    <property type="match status" value="1"/>
</dbReference>
<evidence type="ECO:0000313" key="12">
    <source>
        <dbReference type="Proteomes" id="UP000236604"/>
    </source>
</evidence>
<dbReference type="GO" id="GO:0042744">
    <property type="term" value="P:hydrogen peroxide catabolic process"/>
    <property type="evidence" value="ECO:0007669"/>
    <property type="project" value="TreeGrafter"/>
</dbReference>
<keyword evidence="6 8" id="KW-0676">Redox-active center</keyword>
<evidence type="ECO:0000256" key="1">
    <source>
        <dbReference type="ARBA" id="ARBA00009796"/>
    </source>
</evidence>
<dbReference type="GO" id="GO:0008379">
    <property type="term" value="F:thioredoxin peroxidase activity"/>
    <property type="evidence" value="ECO:0007669"/>
    <property type="project" value="TreeGrafter"/>
</dbReference>
<dbReference type="Gene3D" id="3.30.1020.10">
    <property type="entry name" value="Antioxidant, Horf6, Chain A, domain2"/>
    <property type="match status" value="1"/>
</dbReference>
<dbReference type="InterPro" id="IPR013766">
    <property type="entry name" value="Thioredoxin_domain"/>
</dbReference>
<dbReference type="GO" id="GO:0033554">
    <property type="term" value="P:cellular response to stress"/>
    <property type="evidence" value="ECO:0007669"/>
    <property type="project" value="TreeGrafter"/>
</dbReference>
<dbReference type="EMBL" id="AZRN01000004">
    <property type="protein sequence ID" value="PNS01200.1"/>
    <property type="molecule type" value="Genomic_DNA"/>
</dbReference>
<keyword evidence="2 8" id="KW-0963">Cytoplasm</keyword>
<dbReference type="FunFam" id="3.40.30.10:FF:000011">
    <property type="entry name" value="Peroxiredoxin PRX1"/>
    <property type="match status" value="1"/>
</dbReference>
<dbReference type="PIRSF" id="PIRSF000239">
    <property type="entry name" value="AHPC"/>
    <property type="match status" value="1"/>
</dbReference>
<dbReference type="InterPro" id="IPR019479">
    <property type="entry name" value="Peroxiredoxin_C"/>
</dbReference>
<evidence type="ECO:0000256" key="4">
    <source>
        <dbReference type="ARBA" id="ARBA00022862"/>
    </source>
</evidence>
<evidence type="ECO:0000256" key="5">
    <source>
        <dbReference type="ARBA" id="ARBA00023002"/>
    </source>
</evidence>
<comment type="caution">
    <text evidence="11">The sequence shown here is derived from an EMBL/GenBank/DDBJ whole genome shotgun (WGS) entry which is preliminary data.</text>
</comment>
<accession>A0A2K1PEH7</accession>
<dbReference type="RefSeq" id="WP_103076317.1">
    <property type="nucleotide sequence ID" value="NZ_AZRN01000004.1"/>
</dbReference>
<dbReference type="GO" id="GO:0045454">
    <property type="term" value="P:cell redox homeostasis"/>
    <property type="evidence" value="ECO:0007669"/>
    <property type="project" value="TreeGrafter"/>
</dbReference>
<name>A0A2K1PEH7_9BACT</name>
<dbReference type="SUPFAM" id="SSF52833">
    <property type="entry name" value="Thioredoxin-like"/>
    <property type="match status" value="1"/>
</dbReference>
<feature type="active site" description="Cysteine sulfenic acid (-SOH) intermediate" evidence="8">
    <location>
        <position position="48"/>
    </location>
</feature>
<dbReference type="InterPro" id="IPR036249">
    <property type="entry name" value="Thioredoxin-like_sf"/>
</dbReference>
<comment type="subunit">
    <text evidence="8">Homodecamer. Pentamer of dimers that assemble into a ring structure.</text>
</comment>
<dbReference type="GO" id="GO:0006979">
    <property type="term" value="P:response to oxidative stress"/>
    <property type="evidence" value="ECO:0007669"/>
    <property type="project" value="TreeGrafter"/>
</dbReference>
<proteinExistence type="inferred from homology"/>
<dbReference type="PANTHER" id="PTHR10681:SF171">
    <property type="entry name" value="PEROXIREDOXIN 4"/>
    <property type="match status" value="1"/>
</dbReference>
<dbReference type="PROSITE" id="PS51352">
    <property type="entry name" value="THIOREDOXIN_2"/>
    <property type="match status" value="1"/>
</dbReference>
<comment type="catalytic activity">
    <reaction evidence="8">
        <text>a hydroperoxide + [thioredoxin]-dithiol = an alcohol + [thioredoxin]-disulfide + H2O</text>
        <dbReference type="Rhea" id="RHEA:62620"/>
        <dbReference type="Rhea" id="RHEA-COMP:10698"/>
        <dbReference type="Rhea" id="RHEA-COMP:10700"/>
        <dbReference type="ChEBI" id="CHEBI:15377"/>
        <dbReference type="ChEBI" id="CHEBI:29950"/>
        <dbReference type="ChEBI" id="CHEBI:30879"/>
        <dbReference type="ChEBI" id="CHEBI:35924"/>
        <dbReference type="ChEBI" id="CHEBI:50058"/>
        <dbReference type="EC" id="1.11.1.24"/>
    </reaction>
</comment>
<evidence type="ECO:0000313" key="11">
    <source>
        <dbReference type="EMBL" id="PNS01200.1"/>
    </source>
</evidence>
<sequence length="216" mass="24620">MEERIPLIGEKFPEMKVLTTDGAKELPKDYKGKWLVLFSHPGDFTPVCTTEFVEFAKKHEDFKKINTELLGLSVDAVHSHIKWMEWIKDNLGVEITFPIIADTMGRVASRLGMVDPEKGSATVRAVFILDPEGTIRLIMYYPSEVGRYIDEIYRAVRALQLSDKNKVVTPANWPDNSILGSKVIIPPASTYAEAMKRKTSDEEGYDWWLKVKEVKE</sequence>
<dbReference type="InterPro" id="IPR022915">
    <property type="entry name" value="Peroxiredoxin_TDXH"/>
</dbReference>
<dbReference type="InterPro" id="IPR024706">
    <property type="entry name" value="Peroxiredoxin_AhpC-typ"/>
</dbReference>
<dbReference type="InterPro" id="IPR050217">
    <property type="entry name" value="Peroxiredoxin"/>
</dbReference>
<dbReference type="Proteomes" id="UP000236604">
    <property type="component" value="Unassembled WGS sequence"/>
</dbReference>
<comment type="similarity">
    <text evidence="7 8">Belongs to the peroxiredoxin family. Prx6 subfamily.</text>
</comment>
<reference evidence="11 12" key="1">
    <citation type="submission" date="2013-12" db="EMBL/GenBank/DDBJ databases">
        <title>Comparative genomics of Petrotoga isolates.</title>
        <authorList>
            <person name="Nesbo C.L."/>
            <person name="Charchuk R."/>
            <person name="Chow K."/>
        </authorList>
    </citation>
    <scope>NUCLEOTIDE SEQUENCE [LARGE SCALE GENOMIC DNA]</scope>
    <source>
        <strain evidence="11 12">DSM 14811</strain>
    </source>
</reference>
<organism evidence="11 12">
    <name type="scientific">Petrotoga mexicana DSM 14811</name>
    <dbReference type="NCBI Taxonomy" id="1122954"/>
    <lineage>
        <taxon>Bacteria</taxon>
        <taxon>Thermotogati</taxon>
        <taxon>Thermotogota</taxon>
        <taxon>Thermotogae</taxon>
        <taxon>Petrotogales</taxon>
        <taxon>Petrotogaceae</taxon>
        <taxon>Petrotoga</taxon>
    </lineage>
</organism>
<comment type="miscellaneous">
    <text evidence="8">The active site is a conserved redox-active cysteine residue, the peroxidatic cysteine (C(P)), which makes the nucleophilic attack on the peroxide substrate. The peroxide oxidizes the C(P)-SH to cysteine sulfenic acid (C(P)-SOH), which then reacts with another cysteine residue, the resolving cysteine (C(R)), to form a disulfide bridge. The disulfide is subsequently reduced by an appropriate electron donor to complete the catalytic cycle. In this 1-Cys peroxiredoxin, no C(R) is present and C(P) instead forms a disulfide with a cysteine from another protein or with a small thiol molecule.</text>
</comment>